<dbReference type="InterPro" id="IPR001509">
    <property type="entry name" value="Epimerase_deHydtase"/>
</dbReference>
<proteinExistence type="predicted"/>
<sequence length="260" mass="28912">MKSWFGKTWPWITLGLTVVVLLGSFLVYFMGKDVSPGSGSAVTAQAETPEDLKGYEVIDVDVSNDGFGPDVIEVKAGVPTKINFILTRSVTHVKSVGSQQLGMDLYMQKGPNYYTVDKDLPKGEYEIHCGGARMKALFIGGTGTISTAITEMLAQQGCELYLINRGNHNHDLPKEINVLQADIKDETRVAELIADLEFDVVADFIAFVPSQLERDYRLFKDKTKQFIFISSASAYQTPLADYRITEGTPLSNPYWEYSRN</sequence>
<evidence type="ECO:0000256" key="1">
    <source>
        <dbReference type="SAM" id="Phobius"/>
    </source>
</evidence>
<dbReference type="EnsemblMetazoa" id="CJA43198.1">
    <property type="protein sequence ID" value="CJA43198.1"/>
    <property type="gene ID" value="WBGene00219046"/>
</dbReference>
<evidence type="ECO:0000313" key="5">
    <source>
        <dbReference type="Proteomes" id="UP000005237"/>
    </source>
</evidence>
<protein>
    <submittedName>
        <fullName evidence="4">Uncharacterized protein</fullName>
    </submittedName>
</protein>
<evidence type="ECO:0000313" key="4">
    <source>
        <dbReference type="EnsemblMetazoa" id="CJA43198.1"/>
    </source>
</evidence>
<feature type="transmembrane region" description="Helical" evidence="1">
    <location>
        <begin position="12"/>
        <end position="31"/>
    </location>
</feature>
<dbReference type="InterPro" id="IPR028096">
    <property type="entry name" value="EfeO_Cupredoxin"/>
</dbReference>
<keyword evidence="1" id="KW-1133">Transmembrane helix</keyword>
<dbReference type="SUPFAM" id="SSF51735">
    <property type="entry name" value="NAD(P)-binding Rossmann-fold domains"/>
    <property type="match status" value="1"/>
</dbReference>
<dbReference type="AlphaFoldDB" id="A0A8R1ITE2"/>
<reference evidence="5" key="1">
    <citation type="submission" date="2010-08" db="EMBL/GenBank/DDBJ databases">
        <authorList>
            <consortium name="Caenorhabditis japonica Sequencing Consortium"/>
            <person name="Wilson R.K."/>
        </authorList>
    </citation>
    <scope>NUCLEOTIDE SEQUENCE [LARGE SCALE GENOMIC DNA]</scope>
    <source>
        <strain evidence="5">DF5081</strain>
    </source>
</reference>
<dbReference type="SUPFAM" id="SSF49503">
    <property type="entry name" value="Cupredoxins"/>
    <property type="match status" value="1"/>
</dbReference>
<accession>A0A8R1ITE2</accession>
<dbReference type="InterPro" id="IPR008972">
    <property type="entry name" value="Cupredoxin"/>
</dbReference>
<feature type="domain" description="EfeO-type cupredoxin-like" evidence="3">
    <location>
        <begin position="47"/>
        <end position="130"/>
    </location>
</feature>
<feature type="domain" description="NAD-dependent epimerase/dehydratase" evidence="2">
    <location>
        <begin position="137"/>
        <end position="240"/>
    </location>
</feature>
<dbReference type="Proteomes" id="UP000005237">
    <property type="component" value="Unassembled WGS sequence"/>
</dbReference>
<reference evidence="4" key="2">
    <citation type="submission" date="2022-06" db="UniProtKB">
        <authorList>
            <consortium name="EnsemblMetazoa"/>
        </authorList>
    </citation>
    <scope>IDENTIFICATION</scope>
    <source>
        <strain evidence="4">DF5081</strain>
    </source>
</reference>
<dbReference type="Pfam" id="PF01370">
    <property type="entry name" value="Epimerase"/>
    <property type="match status" value="1"/>
</dbReference>
<keyword evidence="5" id="KW-1185">Reference proteome</keyword>
<dbReference type="Gene3D" id="3.40.50.720">
    <property type="entry name" value="NAD(P)-binding Rossmann-like Domain"/>
    <property type="match status" value="1"/>
</dbReference>
<keyword evidence="1" id="KW-0472">Membrane</keyword>
<dbReference type="Pfam" id="PF13473">
    <property type="entry name" value="Cupredoxin_1"/>
    <property type="match status" value="1"/>
</dbReference>
<name>A0A8R1ITE2_CAEJA</name>
<dbReference type="InterPro" id="IPR036291">
    <property type="entry name" value="NAD(P)-bd_dom_sf"/>
</dbReference>
<dbReference type="Gene3D" id="2.60.40.420">
    <property type="entry name" value="Cupredoxins - blue copper proteins"/>
    <property type="match status" value="1"/>
</dbReference>
<keyword evidence="1" id="KW-0812">Transmembrane</keyword>
<organism evidence="4 5">
    <name type="scientific">Caenorhabditis japonica</name>
    <dbReference type="NCBI Taxonomy" id="281687"/>
    <lineage>
        <taxon>Eukaryota</taxon>
        <taxon>Metazoa</taxon>
        <taxon>Ecdysozoa</taxon>
        <taxon>Nematoda</taxon>
        <taxon>Chromadorea</taxon>
        <taxon>Rhabditida</taxon>
        <taxon>Rhabditina</taxon>
        <taxon>Rhabditomorpha</taxon>
        <taxon>Rhabditoidea</taxon>
        <taxon>Rhabditidae</taxon>
        <taxon>Peloderinae</taxon>
        <taxon>Caenorhabditis</taxon>
    </lineage>
</organism>
<evidence type="ECO:0000259" key="3">
    <source>
        <dbReference type="Pfam" id="PF13473"/>
    </source>
</evidence>
<evidence type="ECO:0000259" key="2">
    <source>
        <dbReference type="Pfam" id="PF01370"/>
    </source>
</evidence>